<accession>A0A5B7G8Z0</accession>
<reference evidence="2 3" key="1">
    <citation type="submission" date="2019-05" db="EMBL/GenBank/DDBJ databases">
        <title>Another draft genome of Portunus trituberculatus and its Hox gene families provides insights of decapod evolution.</title>
        <authorList>
            <person name="Jeong J.-H."/>
            <person name="Song I."/>
            <person name="Kim S."/>
            <person name="Choi T."/>
            <person name="Kim D."/>
            <person name="Ryu S."/>
            <person name="Kim W."/>
        </authorList>
    </citation>
    <scope>NUCLEOTIDE SEQUENCE [LARGE SCALE GENOMIC DNA]</scope>
    <source>
        <tissue evidence="2">Muscle</tissue>
    </source>
</reference>
<comment type="caution">
    <text evidence="2">The sequence shown here is derived from an EMBL/GenBank/DDBJ whole genome shotgun (WGS) entry which is preliminary data.</text>
</comment>
<gene>
    <name evidence="2" type="ORF">E2C01_047591</name>
</gene>
<evidence type="ECO:0000256" key="1">
    <source>
        <dbReference type="SAM" id="MobiDB-lite"/>
    </source>
</evidence>
<dbReference type="EMBL" id="VSRR010011813">
    <property type="protein sequence ID" value="MPC53693.1"/>
    <property type="molecule type" value="Genomic_DNA"/>
</dbReference>
<feature type="region of interest" description="Disordered" evidence="1">
    <location>
        <begin position="1"/>
        <end position="54"/>
    </location>
</feature>
<sequence>MFSKITSLTGSRGVTIRAPNESDSDSATQQGDAEGDNSVETPAYSRVRDSAPDSTLSTFLCTCRTLKHFCTTQTPLSKGYS</sequence>
<evidence type="ECO:0000313" key="2">
    <source>
        <dbReference type="EMBL" id="MPC53693.1"/>
    </source>
</evidence>
<dbReference type="AlphaFoldDB" id="A0A5B7G8Z0"/>
<dbReference type="Proteomes" id="UP000324222">
    <property type="component" value="Unassembled WGS sequence"/>
</dbReference>
<keyword evidence="3" id="KW-1185">Reference proteome</keyword>
<protein>
    <submittedName>
        <fullName evidence="2">Uncharacterized protein</fullName>
    </submittedName>
</protein>
<proteinExistence type="predicted"/>
<feature type="compositionally biased region" description="Polar residues" evidence="1">
    <location>
        <begin position="1"/>
        <end position="12"/>
    </location>
</feature>
<name>A0A5B7G8Z0_PORTR</name>
<evidence type="ECO:0000313" key="3">
    <source>
        <dbReference type="Proteomes" id="UP000324222"/>
    </source>
</evidence>
<organism evidence="2 3">
    <name type="scientific">Portunus trituberculatus</name>
    <name type="common">Swimming crab</name>
    <name type="synonym">Neptunus trituberculatus</name>
    <dbReference type="NCBI Taxonomy" id="210409"/>
    <lineage>
        <taxon>Eukaryota</taxon>
        <taxon>Metazoa</taxon>
        <taxon>Ecdysozoa</taxon>
        <taxon>Arthropoda</taxon>
        <taxon>Crustacea</taxon>
        <taxon>Multicrustacea</taxon>
        <taxon>Malacostraca</taxon>
        <taxon>Eumalacostraca</taxon>
        <taxon>Eucarida</taxon>
        <taxon>Decapoda</taxon>
        <taxon>Pleocyemata</taxon>
        <taxon>Brachyura</taxon>
        <taxon>Eubrachyura</taxon>
        <taxon>Portunoidea</taxon>
        <taxon>Portunidae</taxon>
        <taxon>Portuninae</taxon>
        <taxon>Portunus</taxon>
    </lineage>
</organism>